<feature type="region of interest" description="Disordered" evidence="1">
    <location>
        <begin position="1"/>
        <end position="67"/>
    </location>
</feature>
<evidence type="ECO:0000313" key="2">
    <source>
        <dbReference type="EMBL" id="KHS45084.1"/>
    </source>
</evidence>
<proteinExistence type="predicted"/>
<accession>A0A0B9A3D7</accession>
<dbReference type="PATRIC" id="fig|48936.3.peg.3023"/>
<feature type="compositionally biased region" description="Gly residues" evidence="1">
    <location>
        <begin position="336"/>
        <end position="346"/>
    </location>
</feature>
<feature type="region of interest" description="Disordered" evidence="1">
    <location>
        <begin position="334"/>
        <end position="390"/>
    </location>
</feature>
<keyword evidence="3" id="KW-1185">Reference proteome</keyword>
<feature type="compositionally biased region" description="Polar residues" evidence="1">
    <location>
        <begin position="35"/>
        <end position="46"/>
    </location>
</feature>
<protein>
    <submittedName>
        <fullName evidence="2">Plasmid replication initiator protein</fullName>
    </submittedName>
</protein>
<dbReference type="InterPro" id="IPR018777">
    <property type="entry name" value="Replication_initiator_prot_A"/>
</dbReference>
<comment type="caution">
    <text evidence="2">The sequence shown here is derived from an EMBL/GenBank/DDBJ whole genome shotgun (WGS) entry which is preliminary data.</text>
</comment>
<dbReference type="STRING" id="48936.NJ75_03011"/>
<dbReference type="Proteomes" id="UP000031338">
    <property type="component" value="Unassembled WGS sequence"/>
</dbReference>
<gene>
    <name evidence="2" type="primary">repA_1</name>
    <name evidence="2" type="ORF">NJ75_03011</name>
</gene>
<evidence type="ECO:0000313" key="3">
    <source>
        <dbReference type="Proteomes" id="UP000031338"/>
    </source>
</evidence>
<dbReference type="EMBL" id="JRVC01000014">
    <property type="protein sequence ID" value="KHS45084.1"/>
    <property type="molecule type" value="Genomic_DNA"/>
</dbReference>
<reference evidence="2 3" key="1">
    <citation type="submission" date="2014-10" db="EMBL/GenBank/DDBJ databases">
        <title>Draft genome sequence of Novosphingobium subterraneum DSM 12447.</title>
        <authorList>
            <person name="Gan H.M."/>
            <person name="Gan H.Y."/>
            <person name="Savka M.A."/>
        </authorList>
    </citation>
    <scope>NUCLEOTIDE SEQUENCE [LARGE SCALE GENOMIC DNA]</scope>
    <source>
        <strain evidence="2 3">DSM 12447</strain>
    </source>
</reference>
<dbReference type="AlphaFoldDB" id="A0A0B9A3D7"/>
<evidence type="ECO:0000256" key="1">
    <source>
        <dbReference type="SAM" id="MobiDB-lite"/>
    </source>
</evidence>
<dbReference type="Pfam" id="PF10134">
    <property type="entry name" value="RPA"/>
    <property type="match status" value="1"/>
</dbReference>
<sequence>MLGATSQHACFPGETSHSDPHSKMFPRGNEPKASSAKSNIRESPSPVTRARPAPSPPQNRKGPSGDQFDLFLPYVADMPMRDQREMMERPFFSLAKSKRVKPIDYTSPDGKLWVHVSASPEYGMATIWDADILIYCASVLADMARRGVNDVPRKLNLMPYDLLRAIGRPTTGRAYELLGQALDRLVATTIKTNIRAENRREATFSWLDGWTQLVDEKTERSRGMTIELSNWFWEGVMMKGGVLSIDRAYFDITGGRERWLYKVARKHAGGAGEEGFAISMPTLFEKSGAEGEYRRFKFEILKLAEKDALPGYGLSVETAKGGEPMLRMRRIDGKDGAGVVGQGTGGVVRQPEAERASAPSTSSKSAEPAPVGGTLPSGVSPGKHSSPTETFDASALIRKAVKGLSDNATRGFMADETIAYLRETCPGWDLHALHAEFEGWVNADAARLPANWQKAFIGFVKRHHEKHGHTLRR</sequence>
<name>A0A0B9A3D7_9SPHN</name>
<organism evidence="2 3">
    <name type="scientific">Novosphingobium subterraneum</name>
    <dbReference type="NCBI Taxonomy" id="48936"/>
    <lineage>
        <taxon>Bacteria</taxon>
        <taxon>Pseudomonadati</taxon>
        <taxon>Pseudomonadota</taxon>
        <taxon>Alphaproteobacteria</taxon>
        <taxon>Sphingomonadales</taxon>
        <taxon>Sphingomonadaceae</taxon>
        <taxon>Novosphingobium</taxon>
    </lineage>
</organism>